<dbReference type="AlphaFoldDB" id="A0A7W9X0T5"/>
<accession>A0A7W9X0T5</accession>
<dbReference type="InterPro" id="IPR001296">
    <property type="entry name" value="Glyco_trans_1"/>
</dbReference>
<dbReference type="PANTHER" id="PTHR45947:SF3">
    <property type="entry name" value="SULFOQUINOVOSYL TRANSFERASE SQD2"/>
    <property type="match status" value="1"/>
</dbReference>
<sequence length="381" mass="42813">MSAQQELPGVIFTMRYPDDTGYVWNHIAYLRDEVSAHLAGKARPYMAFPKLSGHPSYALRHMPAVELDCYDNSVQGRARIEDFVRRHGVKVIVFMSAMPETVCLNLLRRLGVRTLNTENDSFDLSRRDSLPKRVAKYFVRHVLGRQMHDLHLANSKGQLQFLRNYAMLPSRRVVLMTNCINTARFTPGDQAVARAQLGLAPERFWILAVSQARAEKRVERLIQMIHEVHQARPGRALGFVYVGDGPLVDGWKKLVAELGLQDVVVFAGRQDNVLPWYQAADLMVHGAERESFGLAVVEAMSCGVPVVASAAMGPGETILDGETGAVIPLHDFDAFRQAVLRYVDDPALTKKHGANARAHVDKEYNVVRYSKEFAQHIVRFL</sequence>
<evidence type="ECO:0000313" key="3">
    <source>
        <dbReference type="Proteomes" id="UP000540787"/>
    </source>
</evidence>
<organism evidence="2 3">
    <name type="scientific">Massilia aurea</name>
    <dbReference type="NCBI Taxonomy" id="373040"/>
    <lineage>
        <taxon>Bacteria</taxon>
        <taxon>Pseudomonadati</taxon>
        <taxon>Pseudomonadota</taxon>
        <taxon>Betaproteobacteria</taxon>
        <taxon>Burkholderiales</taxon>
        <taxon>Oxalobacteraceae</taxon>
        <taxon>Telluria group</taxon>
        <taxon>Massilia</taxon>
    </lineage>
</organism>
<dbReference type="PANTHER" id="PTHR45947">
    <property type="entry name" value="SULFOQUINOVOSYL TRANSFERASE SQD2"/>
    <property type="match status" value="1"/>
</dbReference>
<feature type="domain" description="Glycosyl transferase family 1" evidence="1">
    <location>
        <begin position="192"/>
        <end position="358"/>
    </location>
</feature>
<reference evidence="2 3" key="1">
    <citation type="submission" date="2020-08" db="EMBL/GenBank/DDBJ databases">
        <title>The Agave Microbiome: Exploring the role of microbial communities in plant adaptations to desert environments.</title>
        <authorList>
            <person name="Partida-Martinez L.P."/>
        </authorList>
    </citation>
    <scope>NUCLEOTIDE SEQUENCE [LARGE SCALE GENOMIC DNA]</scope>
    <source>
        <strain evidence="2 3">AT3.2</strain>
    </source>
</reference>
<dbReference type="GO" id="GO:0016757">
    <property type="term" value="F:glycosyltransferase activity"/>
    <property type="evidence" value="ECO:0007669"/>
    <property type="project" value="InterPro"/>
</dbReference>
<keyword evidence="2" id="KW-0808">Transferase</keyword>
<evidence type="ECO:0000313" key="2">
    <source>
        <dbReference type="EMBL" id="MBB6134300.1"/>
    </source>
</evidence>
<comment type="caution">
    <text evidence="2">The sequence shown here is derived from an EMBL/GenBank/DDBJ whole genome shotgun (WGS) entry which is preliminary data.</text>
</comment>
<dbReference type="Proteomes" id="UP000540787">
    <property type="component" value="Unassembled WGS sequence"/>
</dbReference>
<protein>
    <submittedName>
        <fullName evidence="2">Glycosyltransferase involved in cell wall biosynthesis</fullName>
    </submittedName>
</protein>
<dbReference type="CDD" id="cd03801">
    <property type="entry name" value="GT4_PimA-like"/>
    <property type="match status" value="1"/>
</dbReference>
<dbReference type="Pfam" id="PF00534">
    <property type="entry name" value="Glycos_transf_1"/>
    <property type="match status" value="1"/>
</dbReference>
<gene>
    <name evidence="2" type="ORF">HD842_002442</name>
</gene>
<dbReference type="Gene3D" id="3.40.50.2000">
    <property type="entry name" value="Glycogen Phosphorylase B"/>
    <property type="match status" value="2"/>
</dbReference>
<dbReference type="InterPro" id="IPR050194">
    <property type="entry name" value="Glycosyltransferase_grp1"/>
</dbReference>
<dbReference type="SUPFAM" id="SSF53756">
    <property type="entry name" value="UDP-Glycosyltransferase/glycogen phosphorylase"/>
    <property type="match status" value="1"/>
</dbReference>
<evidence type="ECO:0000259" key="1">
    <source>
        <dbReference type="Pfam" id="PF00534"/>
    </source>
</evidence>
<keyword evidence="3" id="KW-1185">Reference proteome</keyword>
<dbReference type="RefSeq" id="WP_183554731.1">
    <property type="nucleotide sequence ID" value="NZ_JACHBX010000002.1"/>
</dbReference>
<dbReference type="EMBL" id="JACHBX010000002">
    <property type="protein sequence ID" value="MBB6134300.1"/>
    <property type="molecule type" value="Genomic_DNA"/>
</dbReference>
<name>A0A7W9X0T5_9BURK</name>
<proteinExistence type="predicted"/>